<dbReference type="InterPro" id="IPR013780">
    <property type="entry name" value="Glyco_hydro_b"/>
</dbReference>
<dbReference type="EMBL" id="CAJNNW010027887">
    <property type="protein sequence ID" value="CAE8693620.1"/>
    <property type="molecule type" value="Genomic_DNA"/>
</dbReference>
<keyword evidence="1" id="KW-1133">Transmembrane helix</keyword>
<dbReference type="SUPFAM" id="SSF51445">
    <property type="entry name" value="(Trans)glycosidases"/>
    <property type="match status" value="1"/>
</dbReference>
<comment type="caution">
    <text evidence="3">The sequence shown here is derived from an EMBL/GenBank/DDBJ whole genome shotgun (WGS) entry which is preliminary data.</text>
</comment>
<evidence type="ECO:0000259" key="2">
    <source>
        <dbReference type="Pfam" id="PF14587"/>
    </source>
</evidence>
<evidence type="ECO:0000313" key="3">
    <source>
        <dbReference type="EMBL" id="CAE8693620.1"/>
    </source>
</evidence>
<dbReference type="PANTHER" id="PTHR42767">
    <property type="entry name" value="ENDO-BETA-1,6-GALACTANASE"/>
    <property type="match status" value="1"/>
</dbReference>
<dbReference type="Proteomes" id="UP000626109">
    <property type="component" value="Unassembled WGS sequence"/>
</dbReference>
<dbReference type="GO" id="GO:0004553">
    <property type="term" value="F:hydrolase activity, hydrolyzing O-glycosyl compounds"/>
    <property type="evidence" value="ECO:0007669"/>
    <property type="project" value="InterPro"/>
</dbReference>
<dbReference type="Gene3D" id="3.20.20.80">
    <property type="entry name" value="Glycosidases"/>
    <property type="match status" value="1"/>
</dbReference>
<dbReference type="InterPro" id="IPR017853">
    <property type="entry name" value="GH"/>
</dbReference>
<dbReference type="Gene3D" id="2.60.40.1180">
    <property type="entry name" value="Golgi alpha-mannosidase II"/>
    <property type="match status" value="1"/>
</dbReference>
<reference evidence="3" key="1">
    <citation type="submission" date="2021-02" db="EMBL/GenBank/DDBJ databases">
        <authorList>
            <person name="Dougan E. K."/>
            <person name="Rhodes N."/>
            <person name="Thang M."/>
            <person name="Chan C."/>
        </authorList>
    </citation>
    <scope>NUCLEOTIDE SEQUENCE</scope>
</reference>
<protein>
    <recommendedName>
        <fullName evidence="2">Endo-beta-1,6-galactanase-like domain-containing protein</fullName>
    </recommendedName>
</protein>
<name>A0A813K832_POLGL</name>
<organism evidence="3 4">
    <name type="scientific">Polarella glacialis</name>
    <name type="common">Dinoflagellate</name>
    <dbReference type="NCBI Taxonomy" id="89957"/>
    <lineage>
        <taxon>Eukaryota</taxon>
        <taxon>Sar</taxon>
        <taxon>Alveolata</taxon>
        <taxon>Dinophyceae</taxon>
        <taxon>Suessiales</taxon>
        <taxon>Suessiaceae</taxon>
        <taxon>Polarella</taxon>
    </lineage>
</organism>
<dbReference type="PANTHER" id="PTHR42767:SF1">
    <property type="entry name" value="ENDO-BETA-1,6-GALACTANASE-LIKE DOMAIN-CONTAINING PROTEIN"/>
    <property type="match status" value="1"/>
</dbReference>
<dbReference type="AlphaFoldDB" id="A0A813K832"/>
<accession>A0A813K832</accession>
<keyword evidence="1" id="KW-0812">Transmembrane</keyword>
<dbReference type="SUPFAM" id="SSF51011">
    <property type="entry name" value="Glycosyl hydrolase domain"/>
    <property type="match status" value="1"/>
</dbReference>
<feature type="transmembrane region" description="Helical" evidence="1">
    <location>
        <begin position="663"/>
        <end position="682"/>
    </location>
</feature>
<proteinExistence type="predicted"/>
<dbReference type="InterPro" id="IPR039514">
    <property type="entry name" value="6GAL-like"/>
</dbReference>
<sequence length="710" mass="77103">MLNRSRGCGFTLESVLIRYTSSAYFVSSNCKVVTSALVVFMTSSNMARRALVMVALHVVVCGATTSQVEEDSLDESGARKVEDLMQKFNARNATHPCKFCPPESDFGEELAIMEEQLKHETKKLKVKAIRKYGPKVAAQKLNPHATIDLTNGQTFEHWGSSLCWWAVGVGEWSNTSQLDSLLDLIYSNFSAHDLTQGLSDGTGIPATLGLTQARYNIGGSPWQPLYSPKTSYRPGAAVQSYLNENGTWNWSADAGQRKVLAGALQRGLASAQAFSNSPPWWMTKSQSSTGALPISLGNHVLPIAWNNLADENVTQFGAYLAAVCNRFATDASMLFGRTLEFNSLSPLNEPGSVWWIYNNTQEGCHVSYDQQPKVLEAVLDHLQQFPATAKTAVAAAEGNKVIQTARSLHSYSASLRDKLGLVTTHQYSLSTSWAFVDIKQENDLLAKSAAKNDKDLWVSEFGTGSGPLQGGLRLAKRIINGLLYLHATTWTLWQVVSLHQDLGPNGWAQIVATYPPVPAKFQIRKQYYAYKQFTAFIRPGSRILGGCRLCALSRVDMLIVLLADGKTAIIVAVNLGATSKKLKLNLNGATVLSTVATFLTDATANCSSIASPGITRGSLNLNLSPESITTFVVKLDFAAPLQITQQFAMRESPEQPVAHTTQMGVACAAVLAVAASLILFVFRTKTALLGATAPTSQDIEQLLTAETFED</sequence>
<dbReference type="InterPro" id="IPR039743">
    <property type="entry name" value="6GAL/EXGAL"/>
</dbReference>
<evidence type="ECO:0000256" key="1">
    <source>
        <dbReference type="SAM" id="Phobius"/>
    </source>
</evidence>
<gene>
    <name evidence="3" type="ORF">PGLA2088_LOCUS28459</name>
</gene>
<dbReference type="Pfam" id="PF14587">
    <property type="entry name" value="Glyco_hydr_30_2"/>
    <property type="match status" value="1"/>
</dbReference>
<evidence type="ECO:0000313" key="4">
    <source>
        <dbReference type="Proteomes" id="UP000626109"/>
    </source>
</evidence>
<keyword evidence="1" id="KW-0472">Membrane</keyword>
<feature type="domain" description="Endo-beta-1,6-galactanase-like" evidence="2">
    <location>
        <begin position="147"/>
        <end position="404"/>
    </location>
</feature>